<keyword evidence="3" id="KW-1185">Reference proteome</keyword>
<name>A0A9X2D0M3_9GAMM</name>
<proteinExistence type="predicted"/>
<organism evidence="2 3">
    <name type="scientific">Legionella maioricensis</name>
    <dbReference type="NCBI Taxonomy" id="2896528"/>
    <lineage>
        <taxon>Bacteria</taxon>
        <taxon>Pseudomonadati</taxon>
        <taxon>Pseudomonadota</taxon>
        <taxon>Gammaproteobacteria</taxon>
        <taxon>Legionellales</taxon>
        <taxon>Legionellaceae</taxon>
        <taxon>Legionella</taxon>
    </lineage>
</organism>
<dbReference type="Proteomes" id="UP001139721">
    <property type="component" value="Unassembled WGS sequence"/>
</dbReference>
<accession>A0A9X2D0M3</accession>
<comment type="caution">
    <text evidence="2">The sequence shown here is derived from an EMBL/GenBank/DDBJ whole genome shotgun (WGS) entry which is preliminary data.</text>
</comment>
<evidence type="ECO:0000256" key="1">
    <source>
        <dbReference type="SAM" id="MobiDB-lite"/>
    </source>
</evidence>
<reference evidence="2" key="1">
    <citation type="submission" date="2021-11" db="EMBL/GenBank/DDBJ databases">
        <title>Legionella maioricencis sp. nov., a new species isolated from hot water samples in Mallorca.</title>
        <authorList>
            <person name="Crespi S."/>
            <person name="Drasar V."/>
            <person name="Salva-Serra F."/>
            <person name="Jaen-Luchoro D."/>
            <person name="Pineiro-Iglesias B."/>
            <person name="Aliaga F."/>
            <person name="Fernandez-Juarez V."/>
            <person name="Coll G."/>
            <person name="Moore E.R.B."/>
            <person name="Bennasar-Figueras A."/>
        </authorList>
    </citation>
    <scope>NUCLEOTIDE SEQUENCE</scope>
    <source>
        <strain evidence="2">HCPI-6</strain>
    </source>
</reference>
<sequence>MKKSDNPKKNKRKLKKENLEKISGGRFTRPSPSPRFNSDDVGLAEPAVKRISGNPDNNHVSH</sequence>
<evidence type="ECO:0000313" key="3">
    <source>
        <dbReference type="Proteomes" id="UP001139721"/>
    </source>
</evidence>
<gene>
    <name evidence="2" type="ORF">LOX96_09945</name>
</gene>
<dbReference type="AlphaFoldDB" id="A0A9X2D0M3"/>
<dbReference type="RefSeq" id="WP_250421758.1">
    <property type="nucleotide sequence ID" value="NZ_JAJKBJ010000010.1"/>
</dbReference>
<feature type="region of interest" description="Disordered" evidence="1">
    <location>
        <begin position="1"/>
        <end position="62"/>
    </location>
</feature>
<protein>
    <submittedName>
        <fullName evidence="2">Uncharacterized protein</fullName>
    </submittedName>
</protein>
<evidence type="ECO:0000313" key="2">
    <source>
        <dbReference type="EMBL" id="MCL9684415.1"/>
    </source>
</evidence>
<dbReference type="EMBL" id="JAJKBJ010000010">
    <property type="protein sequence ID" value="MCL9684415.1"/>
    <property type="molecule type" value="Genomic_DNA"/>
</dbReference>